<dbReference type="EMBL" id="MU001510">
    <property type="protein sequence ID" value="KAF2439179.1"/>
    <property type="molecule type" value="Genomic_DNA"/>
</dbReference>
<dbReference type="Proteomes" id="UP000799764">
    <property type="component" value="Unassembled WGS sequence"/>
</dbReference>
<sequence>MDDSGDRIADKVQALSDIELAALLCLITDQHCIIEGEKQSLDELDQEIRLVATNVFGLTWAVLECSESTTVDEFGAGILVDETAGDYFSLANESTREEYAARAGSPKKFNGRVPRSARPFTPLGSRKIASVVIAKNLNLASNQVQVQALELIRGKRNFTRTAVHAAPKPFLFIALNAAGTASLSLHLNDQLFISHTHQLGDGFPNLEELQEKKPIYEDDASTSSVVRFPPEAIEKREGTIMFTEADLNELSTLTAKVSTSTEVRAYLHNIVIFMRQHRAVGGGISAMATRHFDVLSRALAPLHGLSYITPALVALAARKIYPHRIQITSPENERSLQWGSSLDAVRAVLEGVTPDDVVEEVLQSVEVPL</sequence>
<dbReference type="AlphaFoldDB" id="A0A9P4P6A6"/>
<organism evidence="4 5">
    <name type="scientific">Karstenula rhodostoma CBS 690.94</name>
    <dbReference type="NCBI Taxonomy" id="1392251"/>
    <lineage>
        <taxon>Eukaryota</taxon>
        <taxon>Fungi</taxon>
        <taxon>Dikarya</taxon>
        <taxon>Ascomycota</taxon>
        <taxon>Pezizomycotina</taxon>
        <taxon>Dothideomycetes</taxon>
        <taxon>Pleosporomycetidae</taxon>
        <taxon>Pleosporales</taxon>
        <taxon>Massarineae</taxon>
        <taxon>Didymosphaeriaceae</taxon>
        <taxon>Karstenula</taxon>
    </lineage>
</organism>
<comment type="caution">
    <text evidence="4">The sequence shown here is derived from an EMBL/GenBank/DDBJ whole genome shotgun (WGS) entry which is preliminary data.</text>
</comment>
<feature type="domain" description="ChlI/MoxR AAA lid" evidence="3">
    <location>
        <begin position="274"/>
        <end position="334"/>
    </location>
</feature>
<dbReference type="InterPro" id="IPR052041">
    <property type="entry name" value="Nucleic_acid_metab_PIN/TRAM"/>
</dbReference>
<protein>
    <recommendedName>
        <fullName evidence="1">magnesium chelatase</fullName>
        <ecNumber evidence="1">6.6.1.1</ecNumber>
    </recommendedName>
</protein>
<gene>
    <name evidence="4" type="ORF">P171DRAFT_370877</name>
</gene>
<evidence type="ECO:0000259" key="3">
    <source>
        <dbReference type="Pfam" id="PF17863"/>
    </source>
</evidence>
<dbReference type="Pfam" id="PF17863">
    <property type="entry name" value="AAA_lid_2"/>
    <property type="match status" value="1"/>
</dbReference>
<comment type="pathway">
    <text evidence="2">Porphyrin-containing compound metabolism.</text>
</comment>
<dbReference type="PANTHER" id="PTHR11603:SF132">
    <property type="entry name" value="C2H2-TYPE DOMAIN-CONTAINING PROTEIN"/>
    <property type="match status" value="1"/>
</dbReference>
<evidence type="ECO:0000256" key="2">
    <source>
        <dbReference type="ARBA" id="ARBA00023444"/>
    </source>
</evidence>
<dbReference type="GO" id="GO:0016851">
    <property type="term" value="F:magnesium chelatase activity"/>
    <property type="evidence" value="ECO:0007669"/>
    <property type="project" value="UniProtKB-EC"/>
</dbReference>
<dbReference type="InterPro" id="IPR041628">
    <property type="entry name" value="ChlI/MoxR_AAA_lid"/>
</dbReference>
<reference evidence="4" key="1">
    <citation type="journal article" date="2020" name="Stud. Mycol.">
        <title>101 Dothideomycetes genomes: a test case for predicting lifestyles and emergence of pathogens.</title>
        <authorList>
            <person name="Haridas S."/>
            <person name="Albert R."/>
            <person name="Binder M."/>
            <person name="Bloem J."/>
            <person name="Labutti K."/>
            <person name="Salamov A."/>
            <person name="Andreopoulos B."/>
            <person name="Baker S."/>
            <person name="Barry K."/>
            <person name="Bills G."/>
            <person name="Bluhm B."/>
            <person name="Cannon C."/>
            <person name="Castanera R."/>
            <person name="Culley D."/>
            <person name="Daum C."/>
            <person name="Ezra D."/>
            <person name="Gonzalez J."/>
            <person name="Henrissat B."/>
            <person name="Kuo A."/>
            <person name="Liang C."/>
            <person name="Lipzen A."/>
            <person name="Lutzoni F."/>
            <person name="Magnuson J."/>
            <person name="Mondo S."/>
            <person name="Nolan M."/>
            <person name="Ohm R."/>
            <person name="Pangilinan J."/>
            <person name="Park H.-J."/>
            <person name="Ramirez L."/>
            <person name="Alfaro M."/>
            <person name="Sun H."/>
            <person name="Tritt A."/>
            <person name="Yoshinaga Y."/>
            <person name="Zwiers L.-H."/>
            <person name="Turgeon B."/>
            <person name="Goodwin S."/>
            <person name="Spatafora J."/>
            <person name="Crous P."/>
            <person name="Grigoriev I."/>
        </authorList>
    </citation>
    <scope>NUCLEOTIDE SEQUENCE</scope>
    <source>
        <strain evidence="4">CBS 690.94</strain>
    </source>
</reference>
<evidence type="ECO:0000313" key="4">
    <source>
        <dbReference type="EMBL" id="KAF2439179.1"/>
    </source>
</evidence>
<evidence type="ECO:0000256" key="1">
    <source>
        <dbReference type="ARBA" id="ARBA00012825"/>
    </source>
</evidence>
<dbReference type="EC" id="6.6.1.1" evidence="1"/>
<accession>A0A9P4P6A6</accession>
<keyword evidence="5" id="KW-1185">Reference proteome</keyword>
<proteinExistence type="predicted"/>
<dbReference type="OrthoDB" id="444631at2759"/>
<name>A0A9P4P6A6_9PLEO</name>
<dbReference type="Gene3D" id="1.10.8.80">
    <property type="entry name" value="Magnesium chelatase subunit I, C-Terminal domain"/>
    <property type="match status" value="1"/>
</dbReference>
<dbReference type="PANTHER" id="PTHR11603">
    <property type="entry name" value="AAA FAMILY ATPASE"/>
    <property type="match status" value="1"/>
</dbReference>
<evidence type="ECO:0000313" key="5">
    <source>
        <dbReference type="Proteomes" id="UP000799764"/>
    </source>
</evidence>